<reference evidence="2 3" key="2">
    <citation type="submission" date="2013-11" db="EMBL/GenBank/DDBJ databases">
        <title>The Genome Sequence of Phytophthora parasitica INRA-310.</title>
        <authorList>
            <consortium name="The Broad Institute Genomics Platform"/>
            <person name="Russ C."/>
            <person name="Tyler B."/>
            <person name="Panabieres F."/>
            <person name="Shan W."/>
            <person name="Tripathy S."/>
            <person name="Grunwald N."/>
            <person name="Machado M."/>
            <person name="Johnson C.S."/>
            <person name="Arredondo F."/>
            <person name="Hong C."/>
            <person name="Coffey M."/>
            <person name="Young S.K."/>
            <person name="Zeng Q."/>
            <person name="Gargeya S."/>
            <person name="Fitzgerald M."/>
            <person name="Abouelleil A."/>
            <person name="Alvarado L."/>
            <person name="Chapman S.B."/>
            <person name="Gainer-Dewar J."/>
            <person name="Goldberg J."/>
            <person name="Griggs A."/>
            <person name="Gujja S."/>
            <person name="Hansen M."/>
            <person name="Howarth C."/>
            <person name="Imamovic A."/>
            <person name="Ireland A."/>
            <person name="Larimer J."/>
            <person name="McCowan C."/>
            <person name="Murphy C."/>
            <person name="Pearson M."/>
            <person name="Poon T.W."/>
            <person name="Priest M."/>
            <person name="Roberts A."/>
            <person name="Saif S."/>
            <person name="Shea T."/>
            <person name="Sykes S."/>
            <person name="Wortman J."/>
            <person name="Nusbaum C."/>
            <person name="Birren B."/>
        </authorList>
    </citation>
    <scope>NUCLEOTIDE SEQUENCE [LARGE SCALE GENOMIC DNA]</scope>
    <source>
        <strain evidence="2 3">INRA-310</strain>
    </source>
</reference>
<accession>W2Q6S9</accession>
<dbReference type="Proteomes" id="UP000018817">
    <property type="component" value="Unassembled WGS sequence"/>
</dbReference>
<protein>
    <submittedName>
        <fullName evidence="2">Uncharacterized protein</fullName>
    </submittedName>
</protein>
<proteinExistence type="predicted"/>
<evidence type="ECO:0000313" key="2">
    <source>
        <dbReference type="EMBL" id="ETN08893.1"/>
    </source>
</evidence>
<dbReference type="RefSeq" id="XP_008906080.1">
    <property type="nucleotide sequence ID" value="XM_008907832.1"/>
</dbReference>
<organism evidence="2 3">
    <name type="scientific">Phytophthora nicotianae (strain INRA-310)</name>
    <name type="common">Phytophthora parasitica</name>
    <dbReference type="NCBI Taxonomy" id="761204"/>
    <lineage>
        <taxon>Eukaryota</taxon>
        <taxon>Sar</taxon>
        <taxon>Stramenopiles</taxon>
        <taxon>Oomycota</taxon>
        <taxon>Peronosporomycetes</taxon>
        <taxon>Peronosporales</taxon>
        <taxon>Peronosporaceae</taxon>
        <taxon>Phytophthora</taxon>
    </lineage>
</organism>
<name>W2Q6S9_PHYN3</name>
<evidence type="ECO:0000313" key="3">
    <source>
        <dbReference type="Proteomes" id="UP000018817"/>
    </source>
</evidence>
<dbReference type="GeneID" id="20191596"/>
<sequence length="56" mass="6019">MVDVDDEENSSALPGARITESIHRESCCSCSRTSSKLAPRENAASEGVGTEERIHV</sequence>
<reference evidence="3" key="1">
    <citation type="submission" date="2011-12" db="EMBL/GenBank/DDBJ databases">
        <authorList>
            <consortium name="The Broad Institute Genome Sequencing Platform"/>
            <person name="Russ C."/>
            <person name="Tyler B."/>
            <person name="Panabieres F."/>
            <person name="Shan W."/>
            <person name="Tripathy S."/>
            <person name="Grunwald N."/>
            <person name="Machado M."/>
            <person name="Young S.K."/>
            <person name="Zeng Q."/>
            <person name="Gargeya S."/>
            <person name="Fitzgerald M."/>
            <person name="Haas B."/>
            <person name="Abouelleil A."/>
            <person name="Alvarado L."/>
            <person name="Arachchi H.M."/>
            <person name="Berlin A."/>
            <person name="Chapman S.B."/>
            <person name="Gearin G."/>
            <person name="Goldberg J."/>
            <person name="Griggs A."/>
            <person name="Gujja S."/>
            <person name="Hansen M."/>
            <person name="Heiman D."/>
            <person name="Howarth C."/>
            <person name="Larimer J."/>
            <person name="Lui A."/>
            <person name="MacDonald P.J.P."/>
            <person name="McCowen C."/>
            <person name="Montmayeur A."/>
            <person name="Murphy C."/>
            <person name="Neiman D."/>
            <person name="Pearson M."/>
            <person name="Priest M."/>
            <person name="Roberts A."/>
            <person name="Saif S."/>
            <person name="Shea T."/>
            <person name="Sisk P."/>
            <person name="Stolte C."/>
            <person name="Sykes S."/>
            <person name="Wortman J."/>
            <person name="Nusbaum C."/>
            <person name="Birren B."/>
        </authorList>
    </citation>
    <scope>NUCLEOTIDE SEQUENCE [LARGE SCALE GENOMIC DNA]</scope>
    <source>
        <strain evidence="3">INRA-310</strain>
    </source>
</reference>
<feature type="region of interest" description="Disordered" evidence="1">
    <location>
        <begin position="34"/>
        <end position="56"/>
    </location>
</feature>
<dbReference type="EMBL" id="KI669587">
    <property type="protein sequence ID" value="ETN08893.1"/>
    <property type="molecule type" value="Genomic_DNA"/>
</dbReference>
<dbReference type="VEuPathDB" id="FungiDB:PPTG_22997"/>
<evidence type="ECO:0000256" key="1">
    <source>
        <dbReference type="SAM" id="MobiDB-lite"/>
    </source>
</evidence>
<dbReference type="AlphaFoldDB" id="W2Q6S9"/>
<gene>
    <name evidence="2" type="ORF">PPTG_22997</name>
</gene>